<gene>
    <name evidence="1" type="ORF">MAGR_66290</name>
</gene>
<reference evidence="1 2" key="1">
    <citation type="journal article" date="2019" name="Emerg. Microbes Infect.">
        <title>Comprehensive subspecies identification of 175 nontuberculous mycobacteria species based on 7547 genomic profiles.</title>
        <authorList>
            <person name="Matsumoto Y."/>
            <person name="Kinjo T."/>
            <person name="Motooka D."/>
            <person name="Nabeya D."/>
            <person name="Jung N."/>
            <person name="Uechi K."/>
            <person name="Horii T."/>
            <person name="Iida T."/>
            <person name="Fujita J."/>
            <person name="Nakamura S."/>
        </authorList>
    </citation>
    <scope>NUCLEOTIDE SEQUENCE [LARGE SCALE GENOMIC DNA]</scope>
    <source>
        <strain evidence="1 2">JCM 6377</strain>
    </source>
</reference>
<organism evidence="1 2">
    <name type="scientific">Mycolicibacterium agri</name>
    <name type="common">Mycobacterium agri</name>
    <dbReference type="NCBI Taxonomy" id="36811"/>
    <lineage>
        <taxon>Bacteria</taxon>
        <taxon>Bacillati</taxon>
        <taxon>Actinomycetota</taxon>
        <taxon>Actinomycetes</taxon>
        <taxon>Mycobacteriales</taxon>
        <taxon>Mycobacteriaceae</taxon>
        <taxon>Mycolicibacterium</taxon>
    </lineage>
</organism>
<accession>A0A7I9WCY6</accession>
<proteinExistence type="predicted"/>
<comment type="caution">
    <text evidence="1">The sequence shown here is derived from an EMBL/GenBank/DDBJ whole genome shotgun (WGS) entry which is preliminary data.</text>
</comment>
<sequence>MLPEPLSRLVCDLVTTRRGHAVLGDQGTSAWLFPGGQPHRPVSADRLGQRLRLIGLRPAQTRSTALFQLATELPAAVLARMLGIHINVAVQWQHYSAGDWTNYAADVSRRPKTL</sequence>
<dbReference type="AlphaFoldDB" id="A0A7I9WCY6"/>
<evidence type="ECO:0008006" key="3">
    <source>
        <dbReference type="Google" id="ProtNLM"/>
    </source>
</evidence>
<name>A0A7I9WCY6_MYCAG</name>
<evidence type="ECO:0000313" key="1">
    <source>
        <dbReference type="EMBL" id="GFG55188.1"/>
    </source>
</evidence>
<dbReference type="EMBL" id="BLKS01000003">
    <property type="protein sequence ID" value="GFG55188.1"/>
    <property type="molecule type" value="Genomic_DNA"/>
</dbReference>
<protein>
    <recommendedName>
        <fullName evidence="3">Tyr recombinase domain-containing protein</fullName>
    </recommendedName>
</protein>
<dbReference type="Proteomes" id="UP000465302">
    <property type="component" value="Unassembled WGS sequence"/>
</dbReference>
<evidence type="ECO:0000313" key="2">
    <source>
        <dbReference type="Proteomes" id="UP000465302"/>
    </source>
</evidence>